<protein>
    <submittedName>
        <fullName evidence="15">Uncharacterized protein</fullName>
    </submittedName>
</protein>
<feature type="domain" description="ABC transporter" evidence="13">
    <location>
        <begin position="972"/>
        <end position="1211"/>
    </location>
</feature>
<dbReference type="GO" id="GO:0005743">
    <property type="term" value="C:mitochondrial inner membrane"/>
    <property type="evidence" value="ECO:0007669"/>
    <property type="project" value="TreeGrafter"/>
</dbReference>
<dbReference type="KEGG" id="bfu:BCIN_12g06050"/>
<proteinExistence type="inferred from homology"/>
<keyword evidence="3" id="KW-0813">Transport</keyword>
<reference evidence="15 16" key="1">
    <citation type="journal article" date="2011" name="PLoS Genet.">
        <title>Genomic analysis of the necrotrophic fungal pathogens Sclerotinia sclerotiorum and Botrytis cinerea.</title>
        <authorList>
            <person name="Amselem J."/>
            <person name="Cuomo C.A."/>
            <person name="van Kan J.A."/>
            <person name="Viaud M."/>
            <person name="Benito E.P."/>
            <person name="Couloux A."/>
            <person name="Coutinho P.M."/>
            <person name="de Vries R.P."/>
            <person name="Dyer P.S."/>
            <person name="Fillinger S."/>
            <person name="Fournier E."/>
            <person name="Gout L."/>
            <person name="Hahn M."/>
            <person name="Kohn L."/>
            <person name="Lapalu N."/>
            <person name="Plummer K.M."/>
            <person name="Pradier J.M."/>
            <person name="Quevillon E."/>
            <person name="Sharon A."/>
            <person name="Simon A."/>
            <person name="ten Have A."/>
            <person name="Tudzynski B."/>
            <person name="Tudzynski P."/>
            <person name="Wincker P."/>
            <person name="Andrew M."/>
            <person name="Anthouard V."/>
            <person name="Beever R.E."/>
            <person name="Beffa R."/>
            <person name="Benoit I."/>
            <person name="Bouzid O."/>
            <person name="Brault B."/>
            <person name="Chen Z."/>
            <person name="Choquer M."/>
            <person name="Collemare J."/>
            <person name="Cotton P."/>
            <person name="Danchin E.G."/>
            <person name="Da Silva C."/>
            <person name="Gautier A."/>
            <person name="Giraud C."/>
            <person name="Giraud T."/>
            <person name="Gonzalez C."/>
            <person name="Grossetete S."/>
            <person name="Guldener U."/>
            <person name="Henrissat B."/>
            <person name="Howlett B.J."/>
            <person name="Kodira C."/>
            <person name="Kretschmer M."/>
            <person name="Lappartient A."/>
            <person name="Leroch M."/>
            <person name="Levis C."/>
            <person name="Mauceli E."/>
            <person name="Neuveglise C."/>
            <person name="Oeser B."/>
            <person name="Pearson M."/>
            <person name="Poulain J."/>
            <person name="Poussereau N."/>
            <person name="Quesneville H."/>
            <person name="Rascle C."/>
            <person name="Schumacher J."/>
            <person name="Segurens B."/>
            <person name="Sexton A."/>
            <person name="Silva E."/>
            <person name="Sirven C."/>
            <person name="Soanes D.M."/>
            <person name="Talbot N.J."/>
            <person name="Templeton M."/>
            <person name="Yandava C."/>
            <person name="Yarden O."/>
            <person name="Zeng Q."/>
            <person name="Rollins J.A."/>
            <person name="Lebrun M.H."/>
            <person name="Dickman M."/>
        </authorList>
    </citation>
    <scope>NUCLEOTIDE SEQUENCE [LARGE SCALE GENOMIC DNA]</scope>
    <source>
        <strain evidence="15 16">B05.10</strain>
    </source>
</reference>
<reference evidence="15 16" key="3">
    <citation type="journal article" date="2017" name="Mol. Plant Pathol.">
        <title>A gapless genome sequence of the fungus Botrytis cinerea.</title>
        <authorList>
            <person name="Van Kan J.A."/>
            <person name="Stassen J.H."/>
            <person name="Mosbach A."/>
            <person name="Van Der Lee T.A."/>
            <person name="Faino L."/>
            <person name="Farmer A.D."/>
            <person name="Papasotiriou D.G."/>
            <person name="Zhou S."/>
            <person name="Seidl M.F."/>
            <person name="Cottam E."/>
            <person name="Edel D."/>
            <person name="Hahn M."/>
            <person name="Schwartz D.C."/>
            <person name="Dietrich R.A."/>
            <person name="Widdison S."/>
            <person name="Scalliet G."/>
        </authorList>
    </citation>
    <scope>NUCLEOTIDE SEQUENCE [LARGE SCALE GENOMIC DNA]</scope>
    <source>
        <strain evidence="15 16">B05.10</strain>
    </source>
</reference>
<dbReference type="Gene3D" id="1.20.1560.10">
    <property type="entry name" value="ABC transporter type 1, transmembrane domain"/>
    <property type="match status" value="1"/>
</dbReference>
<comment type="similarity">
    <text evidence="2">Belongs to the ABC transporter superfamily. ABCB family. Multidrug resistance exporter (TC 3.A.1.201) subfamily.</text>
</comment>
<dbReference type="InterPro" id="IPR003439">
    <property type="entry name" value="ABC_transporter-like_ATP-bd"/>
</dbReference>
<comment type="subcellular location">
    <subcellularLocation>
        <location evidence="1">Membrane</location>
        <topology evidence="1">Multi-pass membrane protein</topology>
    </subcellularLocation>
</comment>
<sequence length="1217" mass="133455">MLQIFALAAAIGAGTTRPLMTIFFGSLVNDFNDRNAIQTSELKSRVNRNVRYFVCLFAAQFLLTYIFSSTLSIVAARISRNLRLSYLRAIVRHDQSYWDTAARRSAANDISNEATQIKTGLSETLGIAVQACSTVATAFIIAFTQSWRLTLVMSTAIVTLFSGFYLISRAETRTEGRISLIYSDAAALLEEVFSSIQTVMAMGAEAKLSKRYGSYLDKARISRLKNSPVSGVKFVLSYFVLLSAYALAFWYGVKLVVSDKVRHSGNVVIVILCVNMSTNALRLLLPSWTTLTQATASARSILLPFLHKPTIDPFSREGKFPDEFLGRIEICNASFSYPSKPSIKTLDDVSIIFERGKTTAVTGPSGCGKSTIINLLERNYDLSSGRILLDGEDIKDLNIGWLRCQIGLVQQDPILFNESIFQNVANGIHSQIASTLSQDHITELVHQACKDANIHDFISQLPQGYETIAGDRGSSISGGERQRIAIARAIISDPPILLLDEATSALDAKSEGVVQATLEKLSLNRTTIVVSHKLSTIQKADKIVLIKDGRVVEEGTHADLCSQGGAYQRLVETQSVQSAHMKTIHKGEIDNLVTDLDRREFTDEKAPMSSTHTSIDIPLIVQDTTSPQQKSLVRCLGMIMRDLRHYRPIFIIGTLACIVSGGIYPSQSIVFAKSVTVFEFHGDSLKHNGDFWALMWFVLALGVCLAFGAMGTIFSAIAAIVGHHYRGSYFAEILAQDADFFTMDDHSPGSLTAQLTSRTQQLENLMSTSLGLILVVIVNLVASCILSLLESWKLALVAIFGSLPVIILAGYLHVRLESTSKVRDQILFHESASFISEVTASIKTIASLTMEKNVCEKLDQKLQGPTNRVYKETFTSMLLFAFSQSASLLGMALAFWYGGHLLADREINGYELFVIFLAIVSGGEAAGSFFAQSNNIVQAHSAANHILNMKTTPTSHISDIAAIPPPSPGDTIDFSHVSFHYASRPESLVLKNLSFKARYGENLAIVGASGSGKSTVIALLERFYKPTQGVILFRGMPLDSTDMIKYRSLVSLVSQQTCLYQGSVRQNILLGIPNDESISEDVITRACKDADIHEFITSLPQGYETQIGNRGLSLSGGQRQRIAIARALIRDPAVLLLDEATSALDVQSERQVQQALNNAMKGRITITVAHRLSTIRSANQILVLSQGELKEVGTHDELFAKKGFYFDMCQMQAFAET</sequence>
<dbReference type="InterPro" id="IPR027417">
    <property type="entry name" value="P-loop_NTPase"/>
</dbReference>
<evidence type="ECO:0000256" key="3">
    <source>
        <dbReference type="ARBA" id="ARBA00022448"/>
    </source>
</evidence>
<dbReference type="GO" id="GO:0016887">
    <property type="term" value="F:ATP hydrolysis activity"/>
    <property type="evidence" value="ECO:0007669"/>
    <property type="project" value="InterPro"/>
</dbReference>
<dbReference type="InterPro" id="IPR039421">
    <property type="entry name" value="Type_1_exporter"/>
</dbReference>
<feature type="transmembrane region" description="Helical" evidence="12">
    <location>
        <begin position="877"/>
        <end position="898"/>
    </location>
</feature>
<feature type="transmembrane region" description="Helical" evidence="12">
    <location>
        <begin position="910"/>
        <end position="931"/>
    </location>
</feature>
<evidence type="ECO:0000256" key="11">
    <source>
        <dbReference type="ARBA" id="ARBA00023180"/>
    </source>
</evidence>
<dbReference type="VEuPathDB" id="FungiDB:Bcin12g06050"/>
<dbReference type="AlphaFoldDB" id="A0A384JZY1"/>
<name>A0A384JZY1_BOTFB</name>
<evidence type="ECO:0000259" key="13">
    <source>
        <dbReference type="PROSITE" id="PS50893"/>
    </source>
</evidence>
<dbReference type="EMBL" id="CP009816">
    <property type="protein sequence ID" value="ATZ56071.1"/>
    <property type="molecule type" value="Genomic_DNA"/>
</dbReference>
<feature type="domain" description="ABC transporter" evidence="13">
    <location>
        <begin position="328"/>
        <end position="573"/>
    </location>
</feature>
<keyword evidence="11" id="KW-0325">Glycoprotein</keyword>
<keyword evidence="5" id="KW-0677">Repeat</keyword>
<dbReference type="Pfam" id="PF00664">
    <property type="entry name" value="ABC_membrane"/>
    <property type="match status" value="2"/>
</dbReference>
<keyword evidence="7" id="KW-0067">ATP-binding</keyword>
<dbReference type="InterPro" id="IPR017871">
    <property type="entry name" value="ABC_transporter-like_CS"/>
</dbReference>
<dbReference type="GO" id="GO:0015421">
    <property type="term" value="F:ABC-type oligopeptide transporter activity"/>
    <property type="evidence" value="ECO:0007669"/>
    <property type="project" value="TreeGrafter"/>
</dbReference>
<dbReference type="FunFam" id="3.40.50.300:FF:000479">
    <property type="entry name" value="Multidrug resistance protein 1A"/>
    <property type="match status" value="1"/>
</dbReference>
<feature type="transmembrane region" description="Helical" evidence="12">
    <location>
        <begin position="149"/>
        <end position="167"/>
    </location>
</feature>
<dbReference type="PROSITE" id="PS50929">
    <property type="entry name" value="ABC_TM1F"/>
    <property type="match status" value="2"/>
</dbReference>
<dbReference type="RefSeq" id="XP_024552365.1">
    <property type="nucleotide sequence ID" value="XM_024696554.1"/>
</dbReference>
<keyword evidence="4 12" id="KW-0812">Transmembrane</keyword>
<dbReference type="Gene3D" id="3.40.50.300">
    <property type="entry name" value="P-loop containing nucleotide triphosphate hydrolases"/>
    <property type="match status" value="2"/>
</dbReference>
<feature type="transmembrane region" description="Helical" evidence="12">
    <location>
        <begin position="649"/>
        <end position="671"/>
    </location>
</feature>
<evidence type="ECO:0000256" key="5">
    <source>
        <dbReference type="ARBA" id="ARBA00022737"/>
    </source>
</evidence>
<evidence type="ECO:0000256" key="12">
    <source>
        <dbReference type="SAM" id="Phobius"/>
    </source>
</evidence>
<reference evidence="15 16" key="2">
    <citation type="journal article" date="2012" name="Eukaryot. Cell">
        <title>Genome update of Botrytis cinerea strains B05.10 and T4.</title>
        <authorList>
            <person name="Staats M."/>
            <person name="van Kan J.A."/>
        </authorList>
    </citation>
    <scope>NUCLEOTIDE SEQUENCE [LARGE SCALE GENOMIC DNA]</scope>
    <source>
        <strain evidence="15 16">B05.10</strain>
    </source>
</reference>
<feature type="transmembrane region" description="Helical" evidence="12">
    <location>
        <begin position="794"/>
        <end position="814"/>
    </location>
</feature>
<dbReference type="InterPro" id="IPR036640">
    <property type="entry name" value="ABC1_TM_sf"/>
</dbReference>
<accession>A0A384JZY1</accession>
<evidence type="ECO:0000256" key="2">
    <source>
        <dbReference type="ARBA" id="ARBA00007577"/>
    </source>
</evidence>
<evidence type="ECO:0000256" key="1">
    <source>
        <dbReference type="ARBA" id="ARBA00004141"/>
    </source>
</evidence>
<feature type="transmembrane region" description="Helical" evidence="12">
    <location>
        <begin position="50"/>
        <end position="76"/>
    </location>
</feature>
<evidence type="ECO:0000256" key="6">
    <source>
        <dbReference type="ARBA" id="ARBA00022741"/>
    </source>
</evidence>
<dbReference type="InterPro" id="IPR011527">
    <property type="entry name" value="ABC1_TM_dom"/>
</dbReference>
<dbReference type="CDD" id="cd18577">
    <property type="entry name" value="ABC_6TM_Pgp_ABCB1_D1_like"/>
    <property type="match status" value="1"/>
</dbReference>
<dbReference type="InterPro" id="IPR003593">
    <property type="entry name" value="AAA+_ATPase"/>
</dbReference>
<keyword evidence="6" id="KW-0547">Nucleotide-binding</keyword>
<dbReference type="SUPFAM" id="SSF52540">
    <property type="entry name" value="P-loop containing nucleoside triphosphate hydrolases"/>
    <property type="match status" value="2"/>
</dbReference>
<dbReference type="SMART" id="SM00382">
    <property type="entry name" value="AAA"/>
    <property type="match status" value="2"/>
</dbReference>
<evidence type="ECO:0000256" key="8">
    <source>
        <dbReference type="ARBA" id="ARBA00022967"/>
    </source>
</evidence>
<evidence type="ECO:0000256" key="4">
    <source>
        <dbReference type="ARBA" id="ARBA00022692"/>
    </source>
</evidence>
<dbReference type="PANTHER" id="PTHR43394">
    <property type="entry name" value="ATP-DEPENDENT PERMEASE MDL1, MITOCHONDRIAL"/>
    <property type="match status" value="1"/>
</dbReference>
<dbReference type="GO" id="GO:0090374">
    <property type="term" value="P:oligopeptide export from mitochondrion"/>
    <property type="evidence" value="ECO:0007669"/>
    <property type="project" value="TreeGrafter"/>
</dbReference>
<dbReference type="Pfam" id="PF00005">
    <property type="entry name" value="ABC_tran"/>
    <property type="match status" value="2"/>
</dbReference>
<evidence type="ECO:0000313" key="15">
    <source>
        <dbReference type="EMBL" id="ATZ56071.1"/>
    </source>
</evidence>
<dbReference type="PROSITE" id="PS00211">
    <property type="entry name" value="ABC_TRANSPORTER_1"/>
    <property type="match status" value="2"/>
</dbReference>
<evidence type="ECO:0000256" key="10">
    <source>
        <dbReference type="ARBA" id="ARBA00023136"/>
    </source>
</evidence>
<dbReference type="CDD" id="cd18578">
    <property type="entry name" value="ABC_6TM_Pgp_ABCB1_D2_like"/>
    <property type="match status" value="1"/>
</dbReference>
<dbReference type="SUPFAM" id="SSF90123">
    <property type="entry name" value="ABC transporter transmembrane region"/>
    <property type="match status" value="2"/>
</dbReference>
<keyword evidence="10 12" id="KW-0472">Membrane</keyword>
<feature type="domain" description="ABC transmembrane type-1" evidence="14">
    <location>
        <begin position="651"/>
        <end position="938"/>
    </location>
</feature>
<gene>
    <name evidence="15" type="ORF">BCIN_12g06050</name>
</gene>
<dbReference type="FunFam" id="3.40.50.300:FF:000913">
    <property type="entry name" value="ABC multidrug transporter SitT"/>
    <property type="match status" value="1"/>
</dbReference>
<evidence type="ECO:0000313" key="16">
    <source>
        <dbReference type="Proteomes" id="UP000001798"/>
    </source>
</evidence>
<dbReference type="GeneID" id="5431726"/>
<dbReference type="Proteomes" id="UP000001798">
    <property type="component" value="Chromosome 12"/>
</dbReference>
<feature type="transmembrane region" description="Helical" evidence="12">
    <location>
        <begin position="232"/>
        <end position="253"/>
    </location>
</feature>
<feature type="transmembrane region" description="Helical" evidence="12">
    <location>
        <begin position="765"/>
        <end position="788"/>
    </location>
</feature>
<feature type="transmembrane region" description="Helical" evidence="12">
    <location>
        <begin position="691"/>
        <end position="721"/>
    </location>
</feature>
<dbReference type="PROSITE" id="PS50893">
    <property type="entry name" value="ABC_TRANSPORTER_2"/>
    <property type="match status" value="2"/>
</dbReference>
<evidence type="ECO:0000256" key="9">
    <source>
        <dbReference type="ARBA" id="ARBA00022989"/>
    </source>
</evidence>
<organism evidence="15 16">
    <name type="scientific">Botryotinia fuckeliana (strain B05.10)</name>
    <name type="common">Noble rot fungus</name>
    <name type="synonym">Botrytis cinerea</name>
    <dbReference type="NCBI Taxonomy" id="332648"/>
    <lineage>
        <taxon>Eukaryota</taxon>
        <taxon>Fungi</taxon>
        <taxon>Dikarya</taxon>
        <taxon>Ascomycota</taxon>
        <taxon>Pezizomycotina</taxon>
        <taxon>Leotiomycetes</taxon>
        <taxon>Helotiales</taxon>
        <taxon>Sclerotiniaceae</taxon>
        <taxon>Botrytis</taxon>
    </lineage>
</organism>
<evidence type="ECO:0000259" key="14">
    <source>
        <dbReference type="PROSITE" id="PS50929"/>
    </source>
</evidence>
<keyword evidence="16" id="KW-1185">Reference proteome</keyword>
<dbReference type="OrthoDB" id="6500128at2759"/>
<feature type="domain" description="ABC transmembrane type-1" evidence="14">
    <location>
        <begin position="4"/>
        <end position="293"/>
    </location>
</feature>
<keyword evidence="8" id="KW-1278">Translocase</keyword>
<keyword evidence="9 12" id="KW-1133">Transmembrane helix</keyword>
<dbReference type="GO" id="GO:0005524">
    <property type="term" value="F:ATP binding"/>
    <property type="evidence" value="ECO:0007669"/>
    <property type="project" value="UniProtKB-KW"/>
</dbReference>
<dbReference type="PANTHER" id="PTHR43394:SF27">
    <property type="entry name" value="ATP-DEPENDENT TRANSLOCASE ABCB1-LIKE"/>
    <property type="match status" value="1"/>
</dbReference>
<feature type="transmembrane region" description="Helical" evidence="12">
    <location>
        <begin position="265"/>
        <end position="285"/>
    </location>
</feature>
<evidence type="ECO:0000256" key="7">
    <source>
        <dbReference type="ARBA" id="ARBA00022840"/>
    </source>
</evidence>